<proteinExistence type="predicted"/>
<dbReference type="AlphaFoldDB" id="A0A6N2MWK8"/>
<reference evidence="2" key="1">
    <citation type="submission" date="2019-03" db="EMBL/GenBank/DDBJ databases">
        <authorList>
            <person name="Mank J."/>
            <person name="Almeida P."/>
        </authorList>
    </citation>
    <scope>NUCLEOTIDE SEQUENCE</scope>
    <source>
        <strain evidence="2">78183</strain>
    </source>
</reference>
<keyword evidence="1" id="KW-0472">Membrane</keyword>
<keyword evidence="1" id="KW-1133">Transmembrane helix</keyword>
<accession>A0A6N2MWK8</accession>
<evidence type="ECO:0000313" key="2">
    <source>
        <dbReference type="EMBL" id="VFU56798.1"/>
    </source>
</evidence>
<feature type="transmembrane region" description="Helical" evidence="1">
    <location>
        <begin position="61"/>
        <end position="79"/>
    </location>
</feature>
<organism evidence="2">
    <name type="scientific">Salix viminalis</name>
    <name type="common">Common osier</name>
    <name type="synonym">Basket willow</name>
    <dbReference type="NCBI Taxonomy" id="40686"/>
    <lineage>
        <taxon>Eukaryota</taxon>
        <taxon>Viridiplantae</taxon>
        <taxon>Streptophyta</taxon>
        <taxon>Embryophyta</taxon>
        <taxon>Tracheophyta</taxon>
        <taxon>Spermatophyta</taxon>
        <taxon>Magnoliopsida</taxon>
        <taxon>eudicotyledons</taxon>
        <taxon>Gunneridae</taxon>
        <taxon>Pentapetalae</taxon>
        <taxon>rosids</taxon>
        <taxon>fabids</taxon>
        <taxon>Malpighiales</taxon>
        <taxon>Salicaceae</taxon>
        <taxon>Saliceae</taxon>
        <taxon>Salix</taxon>
    </lineage>
</organism>
<sequence length="115" mass="13345">MHKQTLENRAWRRRRERKQAVTATYETTWLSSHCLAISPSPFPSIYHNRSHTTTQPNPPPYPLFFASFSSFLCFFYCFLRNSTNPILRNRHKFLILDLLGSFFLVFGGAGISGND</sequence>
<feature type="transmembrane region" description="Helical" evidence="1">
    <location>
        <begin position="20"/>
        <end position="41"/>
    </location>
</feature>
<protein>
    <submittedName>
        <fullName evidence="2">Uncharacterized protein</fullName>
    </submittedName>
</protein>
<gene>
    <name evidence="2" type="ORF">SVIM_LOCUS409282</name>
</gene>
<feature type="transmembrane region" description="Helical" evidence="1">
    <location>
        <begin position="91"/>
        <end position="111"/>
    </location>
</feature>
<name>A0A6N2MWK8_SALVM</name>
<keyword evidence="1" id="KW-0812">Transmembrane</keyword>
<dbReference type="EMBL" id="CAADRP010001929">
    <property type="protein sequence ID" value="VFU56798.1"/>
    <property type="molecule type" value="Genomic_DNA"/>
</dbReference>
<evidence type="ECO:0000256" key="1">
    <source>
        <dbReference type="SAM" id="Phobius"/>
    </source>
</evidence>